<organism evidence="1 2">
    <name type="scientific">Racocetra persica</name>
    <dbReference type="NCBI Taxonomy" id="160502"/>
    <lineage>
        <taxon>Eukaryota</taxon>
        <taxon>Fungi</taxon>
        <taxon>Fungi incertae sedis</taxon>
        <taxon>Mucoromycota</taxon>
        <taxon>Glomeromycotina</taxon>
        <taxon>Glomeromycetes</taxon>
        <taxon>Diversisporales</taxon>
        <taxon>Gigasporaceae</taxon>
        <taxon>Racocetra</taxon>
    </lineage>
</organism>
<comment type="caution">
    <text evidence="1">The sequence shown here is derived from an EMBL/GenBank/DDBJ whole genome shotgun (WGS) entry which is preliminary data.</text>
</comment>
<protein>
    <submittedName>
        <fullName evidence="1">15257_t:CDS:1</fullName>
    </submittedName>
</protein>
<evidence type="ECO:0000313" key="2">
    <source>
        <dbReference type="Proteomes" id="UP000789920"/>
    </source>
</evidence>
<gene>
    <name evidence="1" type="ORF">RPERSI_LOCUS6135</name>
</gene>
<sequence>LLALDNDLKDVEDDNSDSSSATAENQKYLQYTYQQFKQQIKSTHGRDCDQSYSYNKL</sequence>
<keyword evidence="2" id="KW-1185">Reference proteome</keyword>
<accession>A0ACA9MSK7</accession>
<reference evidence="1" key="1">
    <citation type="submission" date="2021-06" db="EMBL/GenBank/DDBJ databases">
        <authorList>
            <person name="Kallberg Y."/>
            <person name="Tangrot J."/>
            <person name="Rosling A."/>
        </authorList>
    </citation>
    <scope>NUCLEOTIDE SEQUENCE</scope>
    <source>
        <strain evidence="1">MA461A</strain>
    </source>
</reference>
<dbReference type="Proteomes" id="UP000789920">
    <property type="component" value="Unassembled WGS sequence"/>
</dbReference>
<feature type="non-terminal residue" evidence="1">
    <location>
        <position position="1"/>
    </location>
</feature>
<proteinExistence type="predicted"/>
<name>A0ACA9MSK7_9GLOM</name>
<dbReference type="EMBL" id="CAJVQC010009602">
    <property type="protein sequence ID" value="CAG8606712.1"/>
    <property type="molecule type" value="Genomic_DNA"/>
</dbReference>
<evidence type="ECO:0000313" key="1">
    <source>
        <dbReference type="EMBL" id="CAG8606712.1"/>
    </source>
</evidence>